<evidence type="ECO:0000259" key="1">
    <source>
        <dbReference type="Pfam" id="PF04480"/>
    </source>
</evidence>
<dbReference type="Proteomes" id="UP000552883">
    <property type="component" value="Unassembled WGS sequence"/>
</dbReference>
<evidence type="ECO:0000313" key="3">
    <source>
        <dbReference type="Proteomes" id="UP000552883"/>
    </source>
</evidence>
<keyword evidence="2" id="KW-0378">Hydrolase</keyword>
<keyword evidence="2" id="KW-0540">Nuclease</keyword>
<dbReference type="EMBL" id="JACHBS010000001">
    <property type="protein sequence ID" value="MBB5617721.1"/>
    <property type="molecule type" value="Genomic_DNA"/>
</dbReference>
<reference evidence="2 3" key="1">
    <citation type="submission" date="2020-08" db="EMBL/GenBank/DDBJ databases">
        <title>Sequencing the genomes of 1000 actinobacteria strains.</title>
        <authorList>
            <person name="Klenk H.-P."/>
        </authorList>
    </citation>
    <scope>NUCLEOTIDE SEQUENCE [LARGE SCALE GENOMIC DNA]</scope>
    <source>
        <strain evidence="2 3">DSM 23889</strain>
    </source>
</reference>
<accession>A0A840X668</accession>
<keyword evidence="2" id="KW-0255">Endonuclease</keyword>
<evidence type="ECO:0000313" key="2">
    <source>
        <dbReference type="EMBL" id="MBB5617721.1"/>
    </source>
</evidence>
<dbReference type="Pfam" id="PF04480">
    <property type="entry name" value="DUF559"/>
    <property type="match status" value="1"/>
</dbReference>
<feature type="domain" description="DUF559" evidence="1">
    <location>
        <begin position="210"/>
        <end position="275"/>
    </location>
</feature>
<sequence>MTSIEQLIRRAGGAIATHELHAAGITRTSIVKLLDAGRMHRVRQGWYALPDIAPVVRRAVRVGGVLTCATALSAHGFWSVSDRGTHVRVPRNACRLRSAEDSRRRLSDRPTMVTVHWRDGFPERRRLVASPEDALDDWFRCAPRDWALGGLDSVIRTRPVDRERLLERYGVSEWEGVDGRCESGTENVFYRRMLRLGIHPWRQVRIPGSSPFDFLIGSRLLVEVDGATFHDEADQFARDRAKDAFAHALGYLPLRFSHDQVIHGWTHVEAAVLSVVGRGDHLR</sequence>
<dbReference type="Gene3D" id="3.40.960.10">
    <property type="entry name" value="VSR Endonuclease"/>
    <property type="match status" value="1"/>
</dbReference>
<gene>
    <name evidence="2" type="ORF">BJ959_001217</name>
</gene>
<dbReference type="AlphaFoldDB" id="A0A840X668"/>
<keyword evidence="3" id="KW-1185">Reference proteome</keyword>
<dbReference type="GO" id="GO:0004519">
    <property type="term" value="F:endonuclease activity"/>
    <property type="evidence" value="ECO:0007669"/>
    <property type="project" value="UniProtKB-KW"/>
</dbReference>
<dbReference type="InterPro" id="IPR007569">
    <property type="entry name" value="DUF559"/>
</dbReference>
<name>A0A840X668_9MICO</name>
<proteinExistence type="predicted"/>
<comment type="caution">
    <text evidence="2">The sequence shown here is derived from an EMBL/GenBank/DDBJ whole genome shotgun (WGS) entry which is preliminary data.</text>
</comment>
<organism evidence="2 3">
    <name type="scientific">Microcella frigidaquae</name>
    <dbReference type="NCBI Taxonomy" id="424758"/>
    <lineage>
        <taxon>Bacteria</taxon>
        <taxon>Bacillati</taxon>
        <taxon>Actinomycetota</taxon>
        <taxon>Actinomycetes</taxon>
        <taxon>Micrococcales</taxon>
        <taxon>Microbacteriaceae</taxon>
        <taxon>Microcella</taxon>
    </lineage>
</organism>
<protein>
    <submittedName>
        <fullName evidence="2">Very-short-patch-repair endonuclease</fullName>
    </submittedName>
</protein>
<dbReference type="RefSeq" id="WP_165879059.1">
    <property type="nucleotide sequence ID" value="NZ_BAAANZ010000006.1"/>
</dbReference>